<accession>Q3KBS0</accession>
<dbReference type="EMBL" id="CP000094">
    <property type="protein sequence ID" value="ABA74784.1"/>
    <property type="molecule type" value="Genomic_DNA"/>
</dbReference>
<dbReference type="Proteomes" id="UP000002704">
    <property type="component" value="Chromosome"/>
</dbReference>
<gene>
    <name evidence="2" type="ordered locus">Pfl01_3046</name>
</gene>
<dbReference type="KEGG" id="pfo:Pfl01_3046"/>
<sequence length="111" mass="12289">MMRRGSRYWLWADCELHCRSHDEVLSDGTVIDVQTRVSRKGRTQLFLGVYSKDGLPLFEEAHDELPNDTMTTALAWGVGRARAKAAGNLVQTTSTSESSPANFSNQRTSAA</sequence>
<proteinExistence type="predicted"/>
<dbReference type="AlphaFoldDB" id="Q3KBS0"/>
<dbReference type="HOGENOM" id="CLU_158639_0_0_6"/>
<protein>
    <submittedName>
        <fullName evidence="2">Uncharacterized protein</fullName>
    </submittedName>
</protein>
<evidence type="ECO:0000256" key="1">
    <source>
        <dbReference type="SAM" id="MobiDB-lite"/>
    </source>
</evidence>
<feature type="region of interest" description="Disordered" evidence="1">
    <location>
        <begin position="87"/>
        <end position="111"/>
    </location>
</feature>
<reference evidence="2 3" key="1">
    <citation type="journal article" date="2009" name="Genome Biol.">
        <title>Genomic and genetic analyses of diversity and plant interactions of Pseudomonas fluorescens.</title>
        <authorList>
            <person name="Silby M.W."/>
            <person name="Cerdeno-Tarraga A.M."/>
            <person name="Vernikos G.S."/>
            <person name="Giddens S.R."/>
            <person name="Jackson R.W."/>
            <person name="Preston G.M."/>
            <person name="Zhang X.X."/>
            <person name="Moon C.D."/>
            <person name="Gehrig S.M."/>
            <person name="Godfrey S.A."/>
            <person name="Knight C.G."/>
            <person name="Malone J.G."/>
            <person name="Robinson Z."/>
            <person name="Spiers A.J."/>
            <person name="Harris S."/>
            <person name="Challis G.L."/>
            <person name="Yaxley A.M."/>
            <person name="Harris D."/>
            <person name="Seeger K."/>
            <person name="Murphy L."/>
            <person name="Rutter S."/>
            <person name="Squares R."/>
            <person name="Quail M.A."/>
            <person name="Saunders E."/>
            <person name="Mavromatis K."/>
            <person name="Brettin T.S."/>
            <person name="Bentley S.D."/>
            <person name="Hothersall J."/>
            <person name="Stephens E."/>
            <person name="Thomas C.M."/>
            <person name="Parkhill J."/>
            <person name="Levy S.B."/>
            <person name="Rainey P.B."/>
            <person name="Thomson N.R."/>
        </authorList>
    </citation>
    <scope>NUCLEOTIDE SEQUENCE [LARGE SCALE GENOMIC DNA]</scope>
    <source>
        <strain evidence="2 3">Pf0-1</strain>
    </source>
</reference>
<evidence type="ECO:0000313" key="2">
    <source>
        <dbReference type="EMBL" id="ABA74784.1"/>
    </source>
</evidence>
<evidence type="ECO:0000313" key="3">
    <source>
        <dbReference type="Proteomes" id="UP000002704"/>
    </source>
</evidence>
<feature type="compositionally biased region" description="Polar residues" evidence="1">
    <location>
        <begin position="89"/>
        <end position="111"/>
    </location>
</feature>
<organism evidence="2 3">
    <name type="scientific">Pseudomonas fluorescens (strain Pf0-1)</name>
    <dbReference type="NCBI Taxonomy" id="205922"/>
    <lineage>
        <taxon>Bacteria</taxon>
        <taxon>Pseudomonadati</taxon>
        <taxon>Pseudomonadota</taxon>
        <taxon>Gammaproteobacteria</taxon>
        <taxon>Pseudomonadales</taxon>
        <taxon>Pseudomonadaceae</taxon>
        <taxon>Pseudomonas</taxon>
    </lineage>
</organism>
<name>Q3KBS0_PSEPF</name>